<organism evidence="8 9">
    <name type="scientific">Rhizobium loti</name>
    <name type="common">Mesorhizobium loti</name>
    <dbReference type="NCBI Taxonomy" id="381"/>
    <lineage>
        <taxon>Bacteria</taxon>
        <taxon>Pseudomonadati</taxon>
        <taxon>Pseudomonadota</taxon>
        <taxon>Alphaproteobacteria</taxon>
        <taxon>Hyphomicrobiales</taxon>
        <taxon>Phyllobacteriaceae</taxon>
        <taxon>Mesorhizobium</taxon>
    </lineage>
</organism>
<keyword evidence="4" id="KW-0812">Transmembrane</keyword>
<keyword evidence="5" id="KW-1133">Transmembrane helix</keyword>
<keyword evidence="6" id="KW-0472">Membrane</keyword>
<evidence type="ECO:0000256" key="1">
    <source>
        <dbReference type="ARBA" id="ARBA00004141"/>
    </source>
</evidence>
<dbReference type="AlphaFoldDB" id="A0A6M7TZX7"/>
<dbReference type="PROSITE" id="PS50283">
    <property type="entry name" value="NA_SOLUT_SYMP_3"/>
    <property type="match status" value="1"/>
</dbReference>
<evidence type="ECO:0000256" key="4">
    <source>
        <dbReference type="ARBA" id="ARBA00022692"/>
    </source>
</evidence>
<dbReference type="PANTHER" id="PTHR48086:SF7">
    <property type="entry name" value="SODIUM-SOLUTE SYMPORTER-RELATED"/>
    <property type="match status" value="1"/>
</dbReference>
<comment type="subcellular location">
    <subcellularLocation>
        <location evidence="1">Membrane</location>
        <topology evidence="1">Multi-pass membrane protein</topology>
    </subcellularLocation>
</comment>
<accession>A0A6M7TZX7</accession>
<protein>
    <submittedName>
        <fullName evidence="8">Uncharacterized protein</fullName>
    </submittedName>
</protein>
<keyword evidence="3" id="KW-0813">Transport</keyword>
<proteinExistence type="inferred from homology"/>
<evidence type="ECO:0000256" key="3">
    <source>
        <dbReference type="ARBA" id="ARBA00022448"/>
    </source>
</evidence>
<evidence type="ECO:0000256" key="7">
    <source>
        <dbReference type="RuleBase" id="RU362091"/>
    </source>
</evidence>
<comment type="caution">
    <text evidence="8">The sequence shown here is derived from an EMBL/GenBank/DDBJ whole genome shotgun (WGS) entry which is preliminary data.</text>
</comment>
<dbReference type="CDD" id="cd10322">
    <property type="entry name" value="SLC5sbd"/>
    <property type="match status" value="1"/>
</dbReference>
<dbReference type="Proteomes" id="UP000093737">
    <property type="component" value="Unassembled WGS sequence"/>
</dbReference>
<dbReference type="RefSeq" id="WP_056571045.1">
    <property type="nucleotide sequence ID" value="NZ_CP033334.1"/>
</dbReference>
<name>A0A6M7TZX7_RHILI</name>
<dbReference type="Gene3D" id="1.20.1730.10">
    <property type="entry name" value="Sodium/glucose cotransporter"/>
    <property type="match status" value="1"/>
</dbReference>
<evidence type="ECO:0000256" key="6">
    <source>
        <dbReference type="ARBA" id="ARBA00023136"/>
    </source>
</evidence>
<dbReference type="InterPro" id="IPR050277">
    <property type="entry name" value="Sodium:Solute_Symporter"/>
</dbReference>
<dbReference type="PANTHER" id="PTHR48086">
    <property type="entry name" value="SODIUM/PROLINE SYMPORTER-RELATED"/>
    <property type="match status" value="1"/>
</dbReference>
<evidence type="ECO:0000313" key="9">
    <source>
        <dbReference type="Proteomes" id="UP000093737"/>
    </source>
</evidence>
<dbReference type="InterPro" id="IPR001734">
    <property type="entry name" value="Na/solute_symporter"/>
</dbReference>
<evidence type="ECO:0000256" key="2">
    <source>
        <dbReference type="ARBA" id="ARBA00006434"/>
    </source>
</evidence>
<evidence type="ECO:0000256" key="5">
    <source>
        <dbReference type="ARBA" id="ARBA00022989"/>
    </source>
</evidence>
<dbReference type="EMBL" id="LYTK01000010">
    <property type="protein sequence ID" value="OBQ66710.1"/>
    <property type="molecule type" value="Genomic_DNA"/>
</dbReference>
<dbReference type="GO" id="GO:0022857">
    <property type="term" value="F:transmembrane transporter activity"/>
    <property type="evidence" value="ECO:0007669"/>
    <property type="project" value="InterPro"/>
</dbReference>
<evidence type="ECO:0000313" key="8">
    <source>
        <dbReference type="EMBL" id="OBQ66710.1"/>
    </source>
</evidence>
<dbReference type="InterPro" id="IPR038377">
    <property type="entry name" value="Na/Glc_symporter_sf"/>
</dbReference>
<reference evidence="8 9" key="1">
    <citation type="submission" date="2016-05" db="EMBL/GenBank/DDBJ databases">
        <authorList>
            <person name="Ramsay J.P."/>
        </authorList>
    </citation>
    <scope>NUCLEOTIDE SEQUENCE [LARGE SCALE GENOMIC DNA]</scope>
    <source>
        <strain evidence="8 9">NZP2042</strain>
    </source>
</reference>
<dbReference type="GO" id="GO:0005886">
    <property type="term" value="C:plasma membrane"/>
    <property type="evidence" value="ECO:0007669"/>
    <property type="project" value="TreeGrafter"/>
</dbReference>
<gene>
    <name evidence="8" type="ORF">A8145_30310</name>
</gene>
<sequence>MGNLDIAVVAIYLVAVTGIGLFFARSIKTEEDYIVAGRRMGPLWLTISAFASWTGLAGLFGTPEMVVRYGISGTWWWFTFPIGLLLMGIFLAKIVRQRMHVTTPDIVARDYPDSVRVAASLVTSWNYLAWAAAQVFGISMVFTLFSGMDPKTGAIVAFLVVIVYTMLGGFLAVVATDVLQAVIFLIVIGVVAPLFVIFGPGVPHIYEATRDIPGFYNLFANVPPATLFVWFLLLPAGFIDTIGFQRVFSANSPETARRGMINGFLVMAVFGVILTFLGVAAKALLPADTNPVNAMPDLMVQLLPHGVIGVLVAAFLAVAMSTASTTLLVTATTLQRDVISRLRPDASDRERLWTSRILLLVLGLIALVVALSVPGIVTILMLGFSVYVPGLLLPVLSATFGWRIPSWSMLATIVIGSGSTAILVLLGEPGGIPASLVGFILSVVPFVAGLVTRSERQPA</sequence>
<comment type="similarity">
    <text evidence="2 7">Belongs to the sodium:solute symporter (SSF) (TC 2.A.21) family.</text>
</comment>
<dbReference type="Pfam" id="PF00474">
    <property type="entry name" value="SSF"/>
    <property type="match status" value="1"/>
</dbReference>